<keyword evidence="1 4" id="KW-0489">Methyltransferase</keyword>
<organism evidence="4 5">
    <name type="scientific">Coraliomargarita algicola</name>
    <dbReference type="NCBI Taxonomy" id="3092156"/>
    <lineage>
        <taxon>Bacteria</taxon>
        <taxon>Pseudomonadati</taxon>
        <taxon>Verrucomicrobiota</taxon>
        <taxon>Opitutia</taxon>
        <taxon>Puniceicoccales</taxon>
        <taxon>Coraliomargaritaceae</taxon>
        <taxon>Coraliomargarita</taxon>
    </lineage>
</organism>
<proteinExistence type="predicted"/>
<dbReference type="Proteomes" id="UP001324993">
    <property type="component" value="Chromosome"/>
</dbReference>
<dbReference type="Pfam" id="PF01555">
    <property type="entry name" value="N6_N4_Mtase"/>
    <property type="match status" value="1"/>
</dbReference>
<evidence type="ECO:0000256" key="2">
    <source>
        <dbReference type="ARBA" id="ARBA00022679"/>
    </source>
</evidence>
<dbReference type="RefSeq" id="WP_319831943.1">
    <property type="nucleotide sequence ID" value="NZ_CP138858.1"/>
</dbReference>
<keyword evidence="5" id="KW-1185">Reference proteome</keyword>
<name>A0ABZ0RI47_9BACT</name>
<dbReference type="SUPFAM" id="SSF53335">
    <property type="entry name" value="S-adenosyl-L-methionine-dependent methyltransferases"/>
    <property type="match status" value="1"/>
</dbReference>
<evidence type="ECO:0000259" key="3">
    <source>
        <dbReference type="Pfam" id="PF01555"/>
    </source>
</evidence>
<dbReference type="EMBL" id="CP138858">
    <property type="protein sequence ID" value="WPJ95041.1"/>
    <property type="molecule type" value="Genomic_DNA"/>
</dbReference>
<dbReference type="InterPro" id="IPR002941">
    <property type="entry name" value="DNA_methylase_N4/N6"/>
</dbReference>
<feature type="domain" description="DNA methylase N-4/N-6" evidence="3">
    <location>
        <begin position="16"/>
        <end position="84"/>
    </location>
</feature>
<evidence type="ECO:0000313" key="5">
    <source>
        <dbReference type="Proteomes" id="UP001324993"/>
    </source>
</evidence>
<evidence type="ECO:0000256" key="1">
    <source>
        <dbReference type="ARBA" id="ARBA00022603"/>
    </source>
</evidence>
<reference evidence="4 5" key="1">
    <citation type="submission" date="2023-11" db="EMBL/GenBank/DDBJ databases">
        <title>Coraliomargarita sp. nov., isolated from marine algae.</title>
        <authorList>
            <person name="Lee J.K."/>
            <person name="Baek J.H."/>
            <person name="Kim J.M."/>
            <person name="Choi D.G."/>
            <person name="Jeon C.O."/>
        </authorList>
    </citation>
    <scope>NUCLEOTIDE SEQUENCE [LARGE SCALE GENOMIC DNA]</scope>
    <source>
        <strain evidence="4 5">J2-16</strain>
    </source>
</reference>
<dbReference type="GO" id="GO:0032259">
    <property type="term" value="P:methylation"/>
    <property type="evidence" value="ECO:0007669"/>
    <property type="project" value="UniProtKB-KW"/>
</dbReference>
<dbReference type="GO" id="GO:0008168">
    <property type="term" value="F:methyltransferase activity"/>
    <property type="evidence" value="ECO:0007669"/>
    <property type="project" value="UniProtKB-KW"/>
</dbReference>
<accession>A0ABZ0RI47</accession>
<dbReference type="InterPro" id="IPR029063">
    <property type="entry name" value="SAM-dependent_MTases_sf"/>
</dbReference>
<sequence>MPTTQAIPRTAPTKQGAFWTAKQRDGHSIHEVSYRACYKPQLPAYFIERYAKPGQLIYDPFMGRGTTLIEAKLLGHNVIGNDVNPLSTILTAPRLCEQSFEKILHRIEQISLPTTEIEDEELLVFFEARTLRELYGWRSYFKARHSAGTFDEIDAWLQMVACNRLTGHSKGFFSVYTLPPIKPPHSMHSVRLTPSAIRSQRIATPRN</sequence>
<dbReference type="Gene3D" id="3.40.50.150">
    <property type="entry name" value="Vaccinia Virus protein VP39"/>
    <property type="match status" value="1"/>
</dbReference>
<keyword evidence="2" id="KW-0808">Transferase</keyword>
<gene>
    <name evidence="4" type="ORF">SH580_16555</name>
</gene>
<protein>
    <submittedName>
        <fullName evidence="4">DNA methyltransferase</fullName>
    </submittedName>
</protein>
<evidence type="ECO:0000313" key="4">
    <source>
        <dbReference type="EMBL" id="WPJ95041.1"/>
    </source>
</evidence>